<dbReference type="PANTHER" id="PTHR43328">
    <property type="entry name" value="ACETYLTRANSFERASE-RELATED"/>
    <property type="match status" value="1"/>
</dbReference>
<reference evidence="2" key="1">
    <citation type="submission" date="2023-03" db="EMBL/GenBank/DDBJ databases">
        <title>Massive genome expansion in bonnet fungi (Mycena s.s.) driven by repeated elements and novel gene families across ecological guilds.</title>
        <authorList>
            <consortium name="Lawrence Berkeley National Laboratory"/>
            <person name="Harder C.B."/>
            <person name="Miyauchi S."/>
            <person name="Viragh M."/>
            <person name="Kuo A."/>
            <person name="Thoen E."/>
            <person name="Andreopoulos B."/>
            <person name="Lu D."/>
            <person name="Skrede I."/>
            <person name="Drula E."/>
            <person name="Henrissat B."/>
            <person name="Morin E."/>
            <person name="Kohler A."/>
            <person name="Barry K."/>
            <person name="LaButti K."/>
            <person name="Morin E."/>
            <person name="Salamov A."/>
            <person name="Lipzen A."/>
            <person name="Mereny Z."/>
            <person name="Hegedus B."/>
            <person name="Baldrian P."/>
            <person name="Stursova M."/>
            <person name="Weitz H."/>
            <person name="Taylor A."/>
            <person name="Grigoriev I.V."/>
            <person name="Nagy L.G."/>
            <person name="Martin F."/>
            <person name="Kauserud H."/>
        </authorList>
    </citation>
    <scope>NUCLEOTIDE SEQUENCE</scope>
    <source>
        <strain evidence="2">CBHHK182m</strain>
    </source>
</reference>
<dbReference type="InterPro" id="IPR000182">
    <property type="entry name" value="GNAT_dom"/>
</dbReference>
<dbReference type="AlphaFoldDB" id="A0AAD7JAU6"/>
<feature type="non-terminal residue" evidence="2">
    <location>
        <position position="193"/>
    </location>
</feature>
<evidence type="ECO:0000259" key="1">
    <source>
        <dbReference type="Pfam" id="PF13302"/>
    </source>
</evidence>
<dbReference type="InterPro" id="IPR016181">
    <property type="entry name" value="Acyl_CoA_acyltransferase"/>
</dbReference>
<protein>
    <recommendedName>
        <fullName evidence="1">N-acetyltransferase domain-containing protein</fullName>
    </recommendedName>
</protein>
<keyword evidence="3" id="KW-1185">Reference proteome</keyword>
<dbReference type="GO" id="GO:0016747">
    <property type="term" value="F:acyltransferase activity, transferring groups other than amino-acyl groups"/>
    <property type="evidence" value="ECO:0007669"/>
    <property type="project" value="InterPro"/>
</dbReference>
<proteinExistence type="predicted"/>
<dbReference type="Proteomes" id="UP001215598">
    <property type="component" value="Unassembled WGS sequence"/>
</dbReference>
<comment type="caution">
    <text evidence="2">The sequence shown here is derived from an EMBL/GenBank/DDBJ whole genome shotgun (WGS) entry which is preliminary data.</text>
</comment>
<dbReference type="Pfam" id="PF13302">
    <property type="entry name" value="Acetyltransf_3"/>
    <property type="match status" value="1"/>
</dbReference>
<evidence type="ECO:0000313" key="2">
    <source>
        <dbReference type="EMBL" id="KAJ7760932.1"/>
    </source>
</evidence>
<accession>A0AAD7JAU6</accession>
<sequence>MVTYFNDERVYQWLRSTPSPYVSTENAERSLKQAKQRQDGWLTQLEAARAEPTLKIVDFCPVGSIREVQEDGTEVFIGDIKIGLAQHPWELKGTESLEQAAPRRDPSEPDIWTFGNYLAPSHHGRGIMSDVIQTIMRNWAIPRMGVQRMVVTAFEGNVGSVRVLEKNGFRFRETIVDALEVRGTMRGVHVVEW</sequence>
<gene>
    <name evidence="2" type="ORF">B0H16DRAFT_1531174</name>
</gene>
<organism evidence="2 3">
    <name type="scientific">Mycena metata</name>
    <dbReference type="NCBI Taxonomy" id="1033252"/>
    <lineage>
        <taxon>Eukaryota</taxon>
        <taxon>Fungi</taxon>
        <taxon>Dikarya</taxon>
        <taxon>Basidiomycota</taxon>
        <taxon>Agaricomycotina</taxon>
        <taxon>Agaricomycetes</taxon>
        <taxon>Agaricomycetidae</taxon>
        <taxon>Agaricales</taxon>
        <taxon>Marasmiineae</taxon>
        <taxon>Mycenaceae</taxon>
        <taxon>Mycena</taxon>
    </lineage>
</organism>
<dbReference type="EMBL" id="JARKIB010000036">
    <property type="protein sequence ID" value="KAJ7760932.1"/>
    <property type="molecule type" value="Genomic_DNA"/>
</dbReference>
<feature type="domain" description="N-acetyltransferase" evidence="1">
    <location>
        <begin position="4"/>
        <end position="170"/>
    </location>
</feature>
<dbReference type="SUPFAM" id="SSF55729">
    <property type="entry name" value="Acyl-CoA N-acyltransferases (Nat)"/>
    <property type="match status" value="1"/>
</dbReference>
<dbReference type="Gene3D" id="3.40.630.30">
    <property type="match status" value="1"/>
</dbReference>
<evidence type="ECO:0000313" key="3">
    <source>
        <dbReference type="Proteomes" id="UP001215598"/>
    </source>
</evidence>
<name>A0AAD7JAU6_9AGAR</name>
<dbReference type="PANTHER" id="PTHR43328:SF1">
    <property type="entry name" value="N-ACETYLTRANSFERASE DOMAIN-CONTAINING PROTEIN"/>
    <property type="match status" value="1"/>
</dbReference>